<keyword evidence="6 8" id="KW-0472">Membrane</keyword>
<feature type="transmembrane region" description="Helical" evidence="8">
    <location>
        <begin position="228"/>
        <end position="249"/>
    </location>
</feature>
<evidence type="ECO:0000313" key="10">
    <source>
        <dbReference type="Proteomes" id="UP000655208"/>
    </source>
</evidence>
<reference evidence="9" key="1">
    <citation type="journal article" date="2014" name="Int. J. Syst. Evol. Microbiol.">
        <title>Complete genome sequence of Corynebacterium casei LMG S-19264T (=DSM 44701T), isolated from a smear-ripened cheese.</title>
        <authorList>
            <consortium name="US DOE Joint Genome Institute (JGI-PGF)"/>
            <person name="Walter F."/>
            <person name="Albersmeier A."/>
            <person name="Kalinowski J."/>
            <person name="Ruckert C."/>
        </authorList>
    </citation>
    <scope>NUCLEOTIDE SEQUENCE</scope>
    <source>
        <strain evidence="9">CGMCC 4.7308</strain>
    </source>
</reference>
<dbReference type="PANTHER" id="PTHR23513">
    <property type="entry name" value="INTEGRAL MEMBRANE EFFLUX PROTEIN-RELATED"/>
    <property type="match status" value="1"/>
</dbReference>
<comment type="caution">
    <text evidence="9">The sequence shown here is derived from an EMBL/GenBank/DDBJ whole genome shotgun (WGS) entry which is preliminary data.</text>
</comment>
<keyword evidence="10" id="KW-1185">Reference proteome</keyword>
<comment type="subcellular location">
    <subcellularLocation>
        <location evidence="1">Cell inner membrane</location>
        <topology evidence="1">Multi-pass membrane protein</topology>
    </subcellularLocation>
</comment>
<evidence type="ECO:0000256" key="8">
    <source>
        <dbReference type="SAM" id="Phobius"/>
    </source>
</evidence>
<reference evidence="9" key="2">
    <citation type="submission" date="2020-09" db="EMBL/GenBank/DDBJ databases">
        <authorList>
            <person name="Sun Q."/>
            <person name="Zhou Y."/>
        </authorList>
    </citation>
    <scope>NUCLEOTIDE SEQUENCE</scope>
    <source>
        <strain evidence="9">CGMCC 4.7308</strain>
    </source>
</reference>
<dbReference type="RefSeq" id="WP_188941110.1">
    <property type="nucleotide sequence ID" value="NZ_BMNA01000003.1"/>
</dbReference>
<evidence type="ECO:0000256" key="1">
    <source>
        <dbReference type="ARBA" id="ARBA00004429"/>
    </source>
</evidence>
<dbReference type="PANTHER" id="PTHR23513:SF9">
    <property type="entry name" value="ENTEROBACTIN EXPORTER ENTS"/>
    <property type="match status" value="1"/>
</dbReference>
<dbReference type="Gene3D" id="1.20.1250.20">
    <property type="entry name" value="MFS general substrate transporter like domains"/>
    <property type="match status" value="1"/>
</dbReference>
<proteinExistence type="predicted"/>
<evidence type="ECO:0000256" key="4">
    <source>
        <dbReference type="ARBA" id="ARBA00022692"/>
    </source>
</evidence>
<feature type="transmembrane region" description="Helical" evidence="8">
    <location>
        <begin position="380"/>
        <end position="399"/>
    </location>
</feature>
<keyword evidence="4 8" id="KW-0812">Transmembrane</keyword>
<feature type="transmembrane region" description="Helical" evidence="8">
    <location>
        <begin position="291"/>
        <end position="309"/>
    </location>
</feature>
<feature type="transmembrane region" description="Helical" evidence="8">
    <location>
        <begin position="261"/>
        <end position="279"/>
    </location>
</feature>
<protein>
    <submittedName>
        <fullName evidence="9">MFS transporter</fullName>
    </submittedName>
</protein>
<gene>
    <name evidence="9" type="ORF">GCM10011594_17250</name>
</gene>
<feature type="transmembrane region" description="Helical" evidence="8">
    <location>
        <begin position="164"/>
        <end position="191"/>
    </location>
</feature>
<feature type="transmembrane region" description="Helical" evidence="8">
    <location>
        <begin position="84"/>
        <end position="105"/>
    </location>
</feature>
<dbReference type="AlphaFoldDB" id="A0A917SV63"/>
<evidence type="ECO:0000256" key="7">
    <source>
        <dbReference type="SAM" id="MobiDB-lite"/>
    </source>
</evidence>
<keyword evidence="5 8" id="KW-1133">Transmembrane helix</keyword>
<feature type="region of interest" description="Disordered" evidence="7">
    <location>
        <begin position="404"/>
        <end position="429"/>
    </location>
</feature>
<feature type="transmembrane region" description="Helical" evidence="8">
    <location>
        <begin position="51"/>
        <end position="72"/>
    </location>
</feature>
<dbReference type="EMBL" id="BMNA01000003">
    <property type="protein sequence ID" value="GGL97927.1"/>
    <property type="molecule type" value="Genomic_DNA"/>
</dbReference>
<sequence>MAFRHALIDLTPLRISPAFRRLWLGRSASGFGSQMTQVAVLLQIWQQTRSTVWTGLAGLAQAVPILVLGLVAGTIVDRTDRRRFYLVTTTGQALCSAALAAQALAGGWRPPAVLAVVALQSCFVAGGGPASRTFLPRLLPADKVPAGQALQHLSFQAAMLGGPALGGVIAGGFGLAACYLVDAVSFGLAFLGARGLPAMRPTGEPARAGLRGVGDGLRFLAGHRTVRGALLTDLASTVLAMPISLFPAVNAERFGDDPRTLGLFLSSIAVGGVLAGVFSGHFTRARRQQRVMFAAAALWGLALAAFGVVDQAWLGLGCLVVAGAADTVAVVARGALVQLHTPDELRGRVASAEQMVGQAGPDVGDMRAGLVARWTSPGTALLTGGLACVAVVAALALTAHTGGRAMPPGGASTADAAAEDPDSHRATAG</sequence>
<dbReference type="InterPro" id="IPR010290">
    <property type="entry name" value="TM_effector"/>
</dbReference>
<evidence type="ECO:0000313" key="9">
    <source>
        <dbReference type="EMBL" id="GGL97927.1"/>
    </source>
</evidence>
<dbReference type="Proteomes" id="UP000655208">
    <property type="component" value="Unassembled WGS sequence"/>
</dbReference>
<dbReference type="GO" id="GO:0005886">
    <property type="term" value="C:plasma membrane"/>
    <property type="evidence" value="ECO:0007669"/>
    <property type="project" value="UniProtKB-SubCell"/>
</dbReference>
<dbReference type="Pfam" id="PF05977">
    <property type="entry name" value="MFS_3"/>
    <property type="match status" value="1"/>
</dbReference>
<evidence type="ECO:0000256" key="3">
    <source>
        <dbReference type="ARBA" id="ARBA00022475"/>
    </source>
</evidence>
<evidence type="ECO:0000256" key="5">
    <source>
        <dbReference type="ARBA" id="ARBA00022989"/>
    </source>
</evidence>
<dbReference type="CDD" id="cd06173">
    <property type="entry name" value="MFS_MefA_like"/>
    <property type="match status" value="1"/>
</dbReference>
<organism evidence="9 10">
    <name type="scientific">Nakamurella endophytica</name>
    <dbReference type="NCBI Taxonomy" id="1748367"/>
    <lineage>
        <taxon>Bacteria</taxon>
        <taxon>Bacillati</taxon>
        <taxon>Actinomycetota</taxon>
        <taxon>Actinomycetes</taxon>
        <taxon>Nakamurellales</taxon>
        <taxon>Nakamurellaceae</taxon>
        <taxon>Nakamurella</taxon>
    </lineage>
</organism>
<evidence type="ECO:0000256" key="6">
    <source>
        <dbReference type="ARBA" id="ARBA00023136"/>
    </source>
</evidence>
<keyword evidence="2" id="KW-0813">Transport</keyword>
<keyword evidence="3" id="KW-1003">Cell membrane</keyword>
<dbReference type="InterPro" id="IPR036259">
    <property type="entry name" value="MFS_trans_sf"/>
</dbReference>
<name>A0A917SV63_9ACTN</name>
<dbReference type="SUPFAM" id="SSF103473">
    <property type="entry name" value="MFS general substrate transporter"/>
    <property type="match status" value="1"/>
</dbReference>
<accession>A0A917SV63</accession>
<evidence type="ECO:0000256" key="2">
    <source>
        <dbReference type="ARBA" id="ARBA00022448"/>
    </source>
</evidence>